<dbReference type="PROSITE" id="PS01090">
    <property type="entry name" value="TATD_2"/>
    <property type="match status" value="1"/>
</dbReference>
<dbReference type="CDD" id="cd01310">
    <property type="entry name" value="TatD_DNAse"/>
    <property type="match status" value="1"/>
</dbReference>
<name>A0ABS6DPC0_9MOLU</name>
<gene>
    <name evidence="3" type="ORF">KQ875_00605</name>
</gene>
<evidence type="ECO:0000256" key="1">
    <source>
        <dbReference type="ARBA" id="ARBA00022723"/>
    </source>
</evidence>
<dbReference type="InterPro" id="IPR015991">
    <property type="entry name" value="TatD/YcfH-like"/>
</dbReference>
<accession>A0ABS6DPC0</accession>
<sequence>MKYIDIHTHPFKEYFEDPVQICNDWYQEEMQLLFMVGTNLNNSLETINLSSKLDFVYPIIGIHPNESNGMQDGLDLEKIITKDVIAIGEIGLDYHYDNTPSKEEQLISLISQVEVAKKHNIPVMLHIRDAMEDAIEFVFREEYKDMIFIFHSFSGNKDDVEVLLKNPNVYFSISGVVTFKNAKDTQEAVKNIPLDRIFVETDTPYLAPTPMRGKENKSPYVKYTYKFIAALKMISENTLIKQVENNVEKVFKIKCK</sequence>
<keyword evidence="1" id="KW-0479">Metal-binding</keyword>
<dbReference type="PANTHER" id="PTHR46124:SF2">
    <property type="entry name" value="D-AMINOACYL-TRNA DEACYLASE"/>
    <property type="match status" value="1"/>
</dbReference>
<evidence type="ECO:0000313" key="4">
    <source>
        <dbReference type="Proteomes" id="UP000718793"/>
    </source>
</evidence>
<keyword evidence="4" id="KW-1185">Reference proteome</keyword>
<dbReference type="InterPro" id="IPR018228">
    <property type="entry name" value="DNase_TatD-rel_CS"/>
</dbReference>
<proteinExistence type="predicted"/>
<protein>
    <submittedName>
        <fullName evidence="3">TatD family hydrolase</fullName>
    </submittedName>
</protein>
<dbReference type="RefSeq" id="WP_216488393.1">
    <property type="nucleotide sequence ID" value="NZ_JAHMHH010000001.1"/>
</dbReference>
<evidence type="ECO:0000313" key="3">
    <source>
        <dbReference type="EMBL" id="MBU4692098.1"/>
    </source>
</evidence>
<dbReference type="PIRSF" id="PIRSF005902">
    <property type="entry name" value="DNase_TatD"/>
    <property type="match status" value="1"/>
</dbReference>
<keyword evidence="2 3" id="KW-0378">Hydrolase</keyword>
<evidence type="ECO:0000256" key="2">
    <source>
        <dbReference type="ARBA" id="ARBA00022801"/>
    </source>
</evidence>
<dbReference type="PANTHER" id="PTHR46124">
    <property type="entry name" value="D-AMINOACYL-TRNA DEACYLASE"/>
    <property type="match status" value="1"/>
</dbReference>
<dbReference type="EMBL" id="JAHMHH010000001">
    <property type="protein sequence ID" value="MBU4692098.1"/>
    <property type="molecule type" value="Genomic_DNA"/>
</dbReference>
<dbReference type="NCBIfam" id="TIGR00010">
    <property type="entry name" value="YchF/TatD family DNA exonuclease"/>
    <property type="match status" value="1"/>
</dbReference>
<dbReference type="GO" id="GO:0016787">
    <property type="term" value="F:hydrolase activity"/>
    <property type="evidence" value="ECO:0007669"/>
    <property type="project" value="UniProtKB-KW"/>
</dbReference>
<dbReference type="Pfam" id="PF01026">
    <property type="entry name" value="TatD_DNase"/>
    <property type="match status" value="1"/>
</dbReference>
<reference evidence="3" key="1">
    <citation type="submission" date="2021-06" db="EMBL/GenBank/DDBJ databases">
        <title>Novel Mycoplasma species detected in California sea lions (Zalophus californianus) from the USA.</title>
        <authorList>
            <person name="Volokhov D.V."/>
            <person name="Furtak V.A."/>
            <person name="Zagorodnyaya T.A."/>
        </authorList>
    </citation>
    <scope>NUCLEOTIDE SEQUENCE [LARGE SCALE GENOMIC DNA]</scope>
    <source>
        <strain evidence="3">CSL 5346</strain>
    </source>
</reference>
<comment type="caution">
    <text evidence="3">The sequence shown here is derived from an EMBL/GenBank/DDBJ whole genome shotgun (WGS) entry which is preliminary data.</text>
</comment>
<dbReference type="Proteomes" id="UP000718793">
    <property type="component" value="Unassembled WGS sequence"/>
</dbReference>
<dbReference type="InterPro" id="IPR001130">
    <property type="entry name" value="TatD-like"/>
</dbReference>
<organism evidence="3 4">
    <name type="scientific">Mycoplasma zalophi</name>
    <dbReference type="NCBI Taxonomy" id="191287"/>
    <lineage>
        <taxon>Bacteria</taxon>
        <taxon>Bacillati</taxon>
        <taxon>Mycoplasmatota</taxon>
        <taxon>Mollicutes</taxon>
        <taxon>Mycoplasmataceae</taxon>
        <taxon>Mycoplasma</taxon>
    </lineage>
</organism>